<dbReference type="EMBL" id="CP000021">
    <property type="protein sequence ID" value="AAW87731.1"/>
    <property type="molecule type" value="Genomic_DNA"/>
</dbReference>
<proteinExistence type="predicted"/>
<evidence type="ECO:0008006" key="3">
    <source>
        <dbReference type="Google" id="ProtNLM"/>
    </source>
</evidence>
<keyword evidence="2" id="KW-1185">Reference proteome</keyword>
<dbReference type="Proteomes" id="UP000000537">
    <property type="component" value="Chromosome II"/>
</dbReference>
<name>Q5DZR5_ALIF1</name>
<dbReference type="PROSITE" id="PS51257">
    <property type="entry name" value="PROKAR_LIPOPROTEIN"/>
    <property type="match status" value="1"/>
</dbReference>
<reference evidence="1 2" key="1">
    <citation type="journal article" date="2005" name="Proc. Natl. Acad. Sci. U.S.A.">
        <title>Complete genome sequence of Vibrio fischeri: a symbiotic bacterium with pathogenic congeners.</title>
        <authorList>
            <person name="Ruby E.G."/>
            <person name="Urbanowski M."/>
            <person name="Campbell J."/>
            <person name="Dunn A."/>
            <person name="Faini M."/>
            <person name="Gunsalus R."/>
            <person name="Lostroh P."/>
            <person name="Lupp C."/>
            <person name="McCann J."/>
            <person name="Millikan D."/>
            <person name="Schaefer A."/>
            <person name="Stabb E."/>
            <person name="Stevens A."/>
            <person name="Visick K."/>
            <person name="Whistler C."/>
            <person name="Greenberg E.P."/>
        </authorList>
    </citation>
    <scope>NUCLEOTIDE SEQUENCE [LARGE SCALE GENOMIC DNA]</scope>
    <source>
        <strain evidence="2">ATCC 700601 / ES114</strain>
    </source>
</reference>
<dbReference type="HOGENOM" id="CLU_2014298_0_0_6"/>
<dbReference type="AlphaFoldDB" id="Q5DZR5"/>
<organism evidence="1 2">
    <name type="scientific">Aliivibrio fischeri (strain ATCC 700601 / ES114)</name>
    <name type="common">Vibrio fischeri</name>
    <dbReference type="NCBI Taxonomy" id="312309"/>
    <lineage>
        <taxon>Bacteria</taxon>
        <taxon>Pseudomonadati</taxon>
        <taxon>Pseudomonadota</taxon>
        <taxon>Gammaproteobacteria</taxon>
        <taxon>Vibrionales</taxon>
        <taxon>Vibrionaceae</taxon>
        <taxon>Aliivibrio</taxon>
    </lineage>
</organism>
<gene>
    <name evidence="1" type="ordered locus">VF_A0661</name>
</gene>
<reference evidence="1 2" key="2">
    <citation type="journal article" date="2008" name="BMC Genomics">
        <title>Comparative genomics-based investigation of resequencing targets in Vibrio fischeri: focus on point miscalls and artefactual expansions.</title>
        <authorList>
            <person name="Mandel M.J."/>
            <person name="Stabb E.V."/>
            <person name="Ruby E.G."/>
        </authorList>
    </citation>
    <scope>NUCLEOTIDE SEQUENCE [LARGE SCALE GENOMIC DNA]</scope>
    <source>
        <strain evidence="2">ATCC 700601 / ES114</strain>
    </source>
</reference>
<protein>
    <recommendedName>
        <fullName evidence="3">Lipoprotein</fullName>
    </recommendedName>
</protein>
<sequence length="123" mass="14160">MKKLILVVMFTLSLLGCKSTSSENLTYEKIDMSKPPIEIVKALDDLKSSLKDPDSAKFADIFQYWEPSVKKPVEENKGYCIRYNAKNSYGGYVGYKWEYKTNYGYKGNSKSMYACDEGLKRLY</sequence>
<evidence type="ECO:0000313" key="1">
    <source>
        <dbReference type="EMBL" id="AAW87731.1"/>
    </source>
</evidence>
<dbReference type="KEGG" id="vfi:VF_A0661"/>
<dbReference type="eggNOG" id="ENOG5031S31">
    <property type="taxonomic scope" value="Bacteria"/>
</dbReference>
<dbReference type="GeneID" id="54165982"/>
<accession>Q5DZR5</accession>
<dbReference type="STRING" id="312309.VF_A0661"/>
<dbReference type="EnsemblBacteria" id="AAW87731">
    <property type="protein sequence ID" value="AAW87731"/>
    <property type="gene ID" value="VF_A0661"/>
</dbReference>
<dbReference type="OrthoDB" id="9157170at2"/>
<dbReference type="RefSeq" id="WP_011263498.1">
    <property type="nucleotide sequence ID" value="NC_006841.2"/>
</dbReference>
<dbReference type="PATRIC" id="fig|312309.11.peg.3264"/>
<evidence type="ECO:0000313" key="2">
    <source>
        <dbReference type="Proteomes" id="UP000000537"/>
    </source>
</evidence>